<dbReference type="InterPro" id="IPR006728">
    <property type="entry name" value="YezG-like"/>
</dbReference>
<dbReference type="HOGENOM" id="CLU_1683391_0_0_10"/>
<dbReference type="STRING" id="860228.Ccan_23890"/>
<name>F9YW00_CAPCC</name>
<proteinExistence type="predicted"/>
<reference evidence="1 2" key="1">
    <citation type="journal article" date="2011" name="J. Bacteriol.">
        <title>Complete genome sequence of the dog commensal and human pathogen Capnocytophaga canimorsus strain 5.</title>
        <authorList>
            <person name="Manfredi P."/>
            <person name="Pagni M."/>
            <person name="Cornelis G.R."/>
        </authorList>
    </citation>
    <scope>NUCLEOTIDE SEQUENCE [LARGE SCALE GENOMIC DNA]</scope>
    <source>
        <strain evidence="2">5</strain>
    </source>
</reference>
<evidence type="ECO:0000313" key="2">
    <source>
        <dbReference type="Proteomes" id="UP000008895"/>
    </source>
</evidence>
<dbReference type="Proteomes" id="UP000008895">
    <property type="component" value="Chromosome"/>
</dbReference>
<dbReference type="eggNOG" id="ENOG5030RR2">
    <property type="taxonomic scope" value="Bacteria"/>
</dbReference>
<dbReference type="Pfam" id="PF04634">
    <property type="entry name" value="YezG-like"/>
    <property type="match status" value="1"/>
</dbReference>
<dbReference type="Gene3D" id="3.30.500.20">
    <property type="entry name" value="BH3703-like domains"/>
    <property type="match status" value="1"/>
</dbReference>
<dbReference type="EMBL" id="CP002113">
    <property type="protein sequence ID" value="AEK24503.1"/>
    <property type="molecule type" value="Genomic_DNA"/>
</dbReference>
<evidence type="ECO:0008006" key="3">
    <source>
        <dbReference type="Google" id="ProtNLM"/>
    </source>
</evidence>
<dbReference type="AlphaFoldDB" id="F9YW00"/>
<dbReference type="RefSeq" id="WP_013998479.1">
    <property type="nucleotide sequence ID" value="NC_015846.1"/>
</dbReference>
<dbReference type="KEGG" id="ccm:Ccan_23890"/>
<organism evidence="1 2">
    <name type="scientific">Capnocytophaga canimorsus (strain 5)</name>
    <dbReference type="NCBI Taxonomy" id="860228"/>
    <lineage>
        <taxon>Bacteria</taxon>
        <taxon>Pseudomonadati</taxon>
        <taxon>Bacteroidota</taxon>
        <taxon>Flavobacteriia</taxon>
        <taxon>Flavobacteriales</taxon>
        <taxon>Flavobacteriaceae</taxon>
        <taxon>Capnocytophaga</taxon>
    </lineage>
</organism>
<sequence>MATKEFDKKFTTLTEEALHIALEYTNYSKEIDCVYLYISLELGSQYLVFYKINNHISFKSKLNNFSLKKYDVSDENQRKLNAEGNAIAEEIKQCFIEDNREVPTYLKITYEPQKGNYNCKIGYDKLLDLDNMVGELTIHFRWFKEMGGELEPWQKV</sequence>
<evidence type="ECO:0000313" key="1">
    <source>
        <dbReference type="EMBL" id="AEK24503.1"/>
    </source>
</evidence>
<keyword evidence="2" id="KW-1185">Reference proteome</keyword>
<protein>
    <recommendedName>
        <fullName evidence="3">DUF600 domain-containing protein</fullName>
    </recommendedName>
</protein>
<gene>
    <name evidence="1" type="ordered locus">Ccan_23890</name>
</gene>
<accession>F9YW00</accession>